<evidence type="ECO:0000313" key="4">
    <source>
        <dbReference type="EMBL" id="VDR41952.1"/>
    </source>
</evidence>
<dbReference type="RefSeq" id="WP_126118195.1">
    <property type="nucleotide sequence ID" value="NZ_CP101806.1"/>
</dbReference>
<evidence type="ECO:0000313" key="3">
    <source>
        <dbReference type="EMBL" id="UUD35263.1"/>
    </source>
</evidence>
<sequence length="345" mass="39538">MSKKLMKLNKLLIPLAISGTLPFIAAQCDKKSKNEPQTEKQKIDNVNNKIKELLKTLKTNKTKYAEKDYEELNKTADQIVLKIETFLNKQNASLNELTQFETEIKEAINNLENTYEKLKNEGKNSIAKYEESKKNILKFFKLLSEKPVDDNLDLNVDKSAIETIIKDTDNLIKDTNTINKQISEKTTLFEQQITQISQKIHTKYESIKAIVEERMKPLIGGSYTDVKNQIYEIFKNADKNKTLDVFYENTYYLLSVKFKKLIEIKNKELGKLKQELTAMIIEANSLKETVKSKHSNIPTEKLEKAIANATTELNNSDATKESMETAKNNLSKEVSTIKEAIAKVK</sequence>
<accession>A0A3P8LI27</accession>
<dbReference type="Proteomes" id="UP000280036">
    <property type="component" value="Unassembled WGS sequence"/>
</dbReference>
<keyword evidence="6" id="KW-1185">Reference proteome</keyword>
<reference evidence="3" key="2">
    <citation type="submission" date="2022-07" db="EMBL/GenBank/DDBJ databases">
        <title>Complete genome of Mycoplasma caviae type strain G122.</title>
        <authorList>
            <person name="Spergser J."/>
        </authorList>
    </citation>
    <scope>NUCLEOTIDE SEQUENCE</scope>
    <source>
        <strain evidence="3">G122</strain>
    </source>
</reference>
<dbReference type="Proteomes" id="UP001058569">
    <property type="component" value="Chromosome"/>
</dbReference>
<evidence type="ECO:0008006" key="7">
    <source>
        <dbReference type="Google" id="ProtNLM"/>
    </source>
</evidence>
<dbReference type="EMBL" id="UZVY01000001">
    <property type="protein sequence ID" value="VDR41952.1"/>
    <property type="molecule type" value="Genomic_DNA"/>
</dbReference>
<name>A0A3P8LI27_9BACT</name>
<feature type="coiled-coil region" evidence="1">
    <location>
        <begin position="94"/>
        <end position="135"/>
    </location>
</feature>
<organism evidence="4 5">
    <name type="scientific">Mycoplasmopsis caviae</name>
    <dbReference type="NCBI Taxonomy" id="55603"/>
    <lineage>
        <taxon>Bacteria</taxon>
        <taxon>Bacillati</taxon>
        <taxon>Mycoplasmatota</taxon>
        <taxon>Mycoplasmoidales</taxon>
        <taxon>Metamycoplasmataceae</taxon>
        <taxon>Mycoplasmopsis</taxon>
    </lineage>
</organism>
<evidence type="ECO:0000256" key="1">
    <source>
        <dbReference type="SAM" id="Coils"/>
    </source>
</evidence>
<protein>
    <recommendedName>
        <fullName evidence="7">Lipoprotein</fullName>
    </recommendedName>
</protein>
<evidence type="ECO:0000313" key="6">
    <source>
        <dbReference type="Proteomes" id="UP001058569"/>
    </source>
</evidence>
<gene>
    <name evidence="4" type="ORF">NCTC10126_00444</name>
    <name evidence="3" type="ORF">NPA07_00055</name>
</gene>
<dbReference type="OrthoDB" id="395792at2"/>
<keyword evidence="1" id="KW-0175">Coiled coil</keyword>
<proteinExistence type="predicted"/>
<evidence type="ECO:0000256" key="2">
    <source>
        <dbReference type="SAM" id="SignalP"/>
    </source>
</evidence>
<feature type="signal peptide" evidence="2">
    <location>
        <begin position="1"/>
        <end position="25"/>
    </location>
</feature>
<evidence type="ECO:0000313" key="5">
    <source>
        <dbReference type="Proteomes" id="UP000280036"/>
    </source>
</evidence>
<dbReference type="AlphaFoldDB" id="A0A3P8LI27"/>
<dbReference type="EMBL" id="CP101806">
    <property type="protein sequence ID" value="UUD35263.1"/>
    <property type="molecule type" value="Genomic_DNA"/>
</dbReference>
<feature type="coiled-coil region" evidence="1">
    <location>
        <begin position="269"/>
        <end position="340"/>
    </location>
</feature>
<keyword evidence="2" id="KW-0732">Signal</keyword>
<reference evidence="4 5" key="1">
    <citation type="submission" date="2018-12" db="EMBL/GenBank/DDBJ databases">
        <authorList>
            <consortium name="Pathogen Informatics"/>
        </authorList>
    </citation>
    <scope>NUCLEOTIDE SEQUENCE [LARGE SCALE GENOMIC DNA]</scope>
    <source>
        <strain evidence="4 5">NCTC10126</strain>
    </source>
</reference>
<feature type="chain" id="PRO_5018103369" description="Lipoprotein" evidence="2">
    <location>
        <begin position="26"/>
        <end position="345"/>
    </location>
</feature>